<name>A0ABD7CYV6_9ACTN</name>
<gene>
    <name evidence="3" type="ORF">I6J41_28570</name>
    <name evidence="2" type="ORF">I6J42_05445</name>
</gene>
<evidence type="ECO:0000313" key="5">
    <source>
        <dbReference type="Proteomes" id="UP000623926"/>
    </source>
</evidence>
<dbReference type="RefSeq" id="WP_128647553.1">
    <property type="nucleotide sequence ID" value="NZ_CP070242.1"/>
</dbReference>
<keyword evidence="4" id="KW-1185">Reference proteome</keyword>
<accession>A0ABD7CYV6</accession>
<evidence type="ECO:0000256" key="1">
    <source>
        <dbReference type="SAM" id="SignalP"/>
    </source>
</evidence>
<dbReference type="EMBL" id="CP070245">
    <property type="protein sequence ID" value="QRV33556.1"/>
    <property type="molecule type" value="Genomic_DNA"/>
</dbReference>
<organism evidence="2 5">
    <name type="scientific">Streptomyces californicus</name>
    <dbReference type="NCBI Taxonomy" id="67351"/>
    <lineage>
        <taxon>Bacteria</taxon>
        <taxon>Bacillati</taxon>
        <taxon>Actinomycetota</taxon>
        <taxon>Actinomycetes</taxon>
        <taxon>Kitasatosporales</taxon>
        <taxon>Streptomycetaceae</taxon>
        <taxon>Streptomyces</taxon>
    </lineage>
</organism>
<dbReference type="EMBL" id="CP070249">
    <property type="protein sequence ID" value="QRV44250.1"/>
    <property type="molecule type" value="Genomic_DNA"/>
</dbReference>
<dbReference type="GeneID" id="63983555"/>
<evidence type="ECO:0000313" key="4">
    <source>
        <dbReference type="Proteomes" id="UP000598054"/>
    </source>
</evidence>
<protein>
    <recommendedName>
        <fullName evidence="6">DUF3558 domain-containing protein</fullName>
    </recommendedName>
</protein>
<keyword evidence="1" id="KW-0732">Signal</keyword>
<reference evidence="4 5" key="1">
    <citation type="submission" date="2021-02" db="EMBL/GenBank/DDBJ databases">
        <title>FDA dAtabase for Regulatory Grade micrObial Sequences (FDA-ARGOS): Supporting development and validation of Infectious Disease Dx tests.</title>
        <authorList>
            <person name="Sproer C."/>
            <person name="Gronow S."/>
            <person name="Severitt S."/>
            <person name="Schroder I."/>
            <person name="Tallon L."/>
            <person name="Sadzewicz L."/>
            <person name="Zhao X."/>
            <person name="Boylan J."/>
            <person name="Ott S."/>
            <person name="Bowen H."/>
            <person name="Vavikolanu K."/>
            <person name="Mehta A."/>
            <person name="Aluvathingal J."/>
            <person name="Nadendla S."/>
            <person name="Lowell S."/>
            <person name="Myers T."/>
            <person name="Yan Y."/>
            <person name="Sichtig H."/>
        </authorList>
    </citation>
    <scope>NUCLEOTIDE SEQUENCE [LARGE SCALE GENOMIC DNA]</scope>
    <source>
        <strain evidence="3 4">FDAARGOS_1211</strain>
        <strain evidence="2 5">FDAARGOS_1212</strain>
    </source>
</reference>
<evidence type="ECO:0008006" key="6">
    <source>
        <dbReference type="Google" id="ProtNLM"/>
    </source>
</evidence>
<dbReference type="PROSITE" id="PS51257">
    <property type="entry name" value="PROKAR_LIPOPROTEIN"/>
    <property type="match status" value="1"/>
</dbReference>
<sequence>MHSISRVATAVALSAALTVTATGCSQEEKKAAPKLPADFCWNAFSAEDVQPLLPVGDNLREDSDPFRFSEGKWFASCLLYIDGNDGFHAWAKMEDDETFAERELYETADPDPIPLGRKGLVWNTGATTHIACRPTESADLFPGKYLRLSVELRGTKGQNERKTLPGLLKQFTAFAEKHLTCA</sequence>
<dbReference type="Proteomes" id="UP000598054">
    <property type="component" value="Chromosome"/>
</dbReference>
<evidence type="ECO:0000313" key="2">
    <source>
        <dbReference type="EMBL" id="QRV33556.1"/>
    </source>
</evidence>
<dbReference type="Proteomes" id="UP000623926">
    <property type="component" value="Chromosome"/>
</dbReference>
<feature type="chain" id="PRO_5044727564" description="DUF3558 domain-containing protein" evidence="1">
    <location>
        <begin position="22"/>
        <end position="182"/>
    </location>
</feature>
<feature type="signal peptide" evidence="1">
    <location>
        <begin position="1"/>
        <end position="21"/>
    </location>
</feature>
<dbReference type="AlphaFoldDB" id="A0ABD7CYV6"/>
<proteinExistence type="predicted"/>
<evidence type="ECO:0000313" key="3">
    <source>
        <dbReference type="EMBL" id="QRV44250.1"/>
    </source>
</evidence>